<reference key="1">
    <citation type="submission" date="2010-09" db="EMBL/GenBank/DDBJ databases">
        <title>Complete genome sequence of Burkholderia rhizoxinica, the endosymbiont of the phytopathogenic fungus Rhizopus microsporus.</title>
        <authorList>
            <person name="Lackner G."/>
            <person name="Moebius N."/>
            <person name="Partida-Martinez L.P."/>
            <person name="Hertweck C."/>
        </authorList>
    </citation>
    <scope>NUCLEOTIDE SEQUENCE</scope>
    <source>
        <strain>HKI 454</strain>
    </source>
</reference>
<accession>E5AVZ6</accession>
<organism evidence="1 2">
    <name type="scientific">Mycetohabitans rhizoxinica (strain DSM 19002 / CIP 109453 / HKI 454)</name>
    <name type="common">Paraburkholderia rhizoxinica</name>
    <dbReference type="NCBI Taxonomy" id="882378"/>
    <lineage>
        <taxon>Bacteria</taxon>
        <taxon>Pseudomonadati</taxon>
        <taxon>Pseudomonadota</taxon>
        <taxon>Betaproteobacteria</taxon>
        <taxon>Burkholderiales</taxon>
        <taxon>Burkholderiaceae</taxon>
        <taxon>Mycetohabitans</taxon>
    </lineage>
</organism>
<dbReference type="AlphaFoldDB" id="E5AVZ6"/>
<dbReference type="Proteomes" id="UP000007437">
    <property type="component" value="Plasmid pBRH02"/>
</dbReference>
<evidence type="ECO:0008006" key="3">
    <source>
        <dbReference type="Google" id="ProtNLM"/>
    </source>
</evidence>
<dbReference type="Pfam" id="PF09676">
    <property type="entry name" value="TraV"/>
    <property type="match status" value="1"/>
</dbReference>
<protein>
    <recommendedName>
        <fullName evidence="3">Type IV conjugative transfer system protein TraV</fullName>
    </recommendedName>
</protein>
<evidence type="ECO:0000313" key="2">
    <source>
        <dbReference type="Proteomes" id="UP000007437"/>
    </source>
</evidence>
<geneLocation type="plasmid" evidence="1 2">
    <name>pBRH02</name>
</geneLocation>
<reference evidence="1" key="2">
    <citation type="journal article" date="2011" name="J. Bacteriol.">
        <title>Complete genome sequence of Burkholderia rhizoxinica, an endosymbiont of Rhizopus microsporus.</title>
        <authorList>
            <person name="Lackner G."/>
            <person name="Moebius N."/>
            <person name="Partida-Martinez L."/>
            <person name="Hertweck C."/>
        </authorList>
    </citation>
    <scope>NUCLEOTIDE SEQUENCE [LARGE SCALE GENOMIC DNA]</scope>
    <source>
        <strain evidence="1">HKI 454</strain>
        <plasmid evidence="1">pBRH02</plasmid>
    </source>
</reference>
<dbReference type="EMBL" id="FR687361">
    <property type="protein sequence ID" value="CBW77298.1"/>
    <property type="molecule type" value="Genomic_DNA"/>
</dbReference>
<keyword evidence="1" id="KW-0614">Plasmid</keyword>
<dbReference type="KEGG" id="brh:RBRH_00658"/>
<dbReference type="HOGENOM" id="CLU_106606_0_0_4"/>
<sequence length="232" mass="24975">MARRRQASGSARSGPMKPVVKTRAMALSLGAMLALCGCVSMSGLDAKSNFACKVPDGIFCESMSGIYANAQANDLPGQRMDQRAKTDPLIALSQAKGVLTKPLYSGTPIRSAPRLLRVWFSPWEDSDGDLHDQSYVYLQVDSGRWLIEHNQRRIQDAYRPVRAPASATMSQSPGAAQDCQACQDQQYGQAAVQGGEAEEVVIGVRQDRMSDAQAAQFLDGVLTPGDVAPQAK</sequence>
<proteinExistence type="predicted"/>
<gene>
    <name evidence="1" type="ordered locus">RBRH_00658</name>
</gene>
<evidence type="ECO:0000313" key="1">
    <source>
        <dbReference type="EMBL" id="CBW77298.1"/>
    </source>
</evidence>
<name>E5AVZ6_MYCRK</name>
<dbReference type="InterPro" id="IPR014118">
    <property type="entry name" value="T4SS_TraV"/>
</dbReference>